<name>A0A0E0FQE7_ORYNI</name>
<dbReference type="PANTHER" id="PTHR33994">
    <property type="entry name" value="OS04G0515000 PROTEIN"/>
    <property type="match status" value="1"/>
</dbReference>
<dbReference type="EnsemblPlants" id="ONIVA01G28320.1">
    <property type="protein sequence ID" value="ONIVA01G28320.1"/>
    <property type="gene ID" value="ONIVA01G28320"/>
</dbReference>
<evidence type="ECO:0008006" key="4">
    <source>
        <dbReference type="Google" id="ProtNLM"/>
    </source>
</evidence>
<keyword evidence="1" id="KW-1133">Transmembrane helix</keyword>
<evidence type="ECO:0000256" key="1">
    <source>
        <dbReference type="SAM" id="Phobius"/>
    </source>
</evidence>
<keyword evidence="1" id="KW-0472">Membrane</keyword>
<evidence type="ECO:0000313" key="2">
    <source>
        <dbReference type="EnsemblPlants" id="ONIVA01G28320.1"/>
    </source>
</evidence>
<protein>
    <recommendedName>
        <fullName evidence="4">Late embryogenesis abundant protein LEA-2 subgroup domain-containing protein</fullName>
    </recommendedName>
</protein>
<dbReference type="AlphaFoldDB" id="A0A0E0FQE7"/>
<reference evidence="2" key="2">
    <citation type="submission" date="2018-04" db="EMBL/GenBank/DDBJ databases">
        <title>OnivRS2 (Oryza nivara Reference Sequence Version 2).</title>
        <authorList>
            <person name="Zhang J."/>
            <person name="Kudrna D."/>
            <person name="Lee S."/>
            <person name="Talag J."/>
            <person name="Rajasekar S."/>
            <person name="Welchert J."/>
            <person name="Hsing Y.-I."/>
            <person name="Wing R.A."/>
        </authorList>
    </citation>
    <scope>NUCLEOTIDE SEQUENCE [LARGE SCALE GENOMIC DNA]</scope>
</reference>
<evidence type="ECO:0000313" key="3">
    <source>
        <dbReference type="Proteomes" id="UP000006591"/>
    </source>
</evidence>
<dbReference type="PANTHER" id="PTHR33994:SF17">
    <property type="entry name" value="OS01G0655600 PROTEIN"/>
    <property type="match status" value="1"/>
</dbReference>
<reference evidence="2" key="1">
    <citation type="submission" date="2015-04" db="UniProtKB">
        <authorList>
            <consortium name="EnsemblPlants"/>
        </authorList>
    </citation>
    <scope>IDENTIFICATION</scope>
    <source>
        <strain evidence="2">SL10</strain>
    </source>
</reference>
<dbReference type="Proteomes" id="UP000006591">
    <property type="component" value="Chromosome 1"/>
</dbReference>
<feature type="transmembrane region" description="Helical" evidence="1">
    <location>
        <begin position="12"/>
        <end position="39"/>
    </location>
</feature>
<proteinExistence type="predicted"/>
<keyword evidence="1" id="KW-0812">Transmembrane</keyword>
<accession>A0A0E0FQE7</accession>
<dbReference type="HOGENOM" id="CLU_092955_0_0_1"/>
<dbReference type="OMA" id="SPRYHAC"/>
<sequence length="234" mass="24990">MHMEQQKQGLPGVNLAVGVVIVGILAFLLLAVVLMAPIINGPPDPNISIRLVGVEGLDPRLPAPVPPVFDLAVDVAGVSPRYHACGGGGGSKLRVSYHDIVLASALVPSFCIDGKLLEGGSAAGVVVVKARGGADGANAMIRGDLRNLIWTERHVLGKVNFDVSGNLGKESGLGDLSFRVSSIEVNFAHVEIADFHMPWTIVGWTNARINRMTIQWISLPLYFDLTKRLNVQYI</sequence>
<dbReference type="eggNOG" id="ENOG502R4C8">
    <property type="taxonomic scope" value="Eukaryota"/>
</dbReference>
<dbReference type="Gramene" id="ONIVA01G28320.1">
    <property type="protein sequence ID" value="ONIVA01G28320.1"/>
    <property type="gene ID" value="ONIVA01G28320"/>
</dbReference>
<organism evidence="2">
    <name type="scientific">Oryza nivara</name>
    <name type="common">Indian wild rice</name>
    <name type="synonym">Oryza sativa f. spontanea</name>
    <dbReference type="NCBI Taxonomy" id="4536"/>
    <lineage>
        <taxon>Eukaryota</taxon>
        <taxon>Viridiplantae</taxon>
        <taxon>Streptophyta</taxon>
        <taxon>Embryophyta</taxon>
        <taxon>Tracheophyta</taxon>
        <taxon>Spermatophyta</taxon>
        <taxon>Magnoliopsida</taxon>
        <taxon>Liliopsida</taxon>
        <taxon>Poales</taxon>
        <taxon>Poaceae</taxon>
        <taxon>BOP clade</taxon>
        <taxon>Oryzoideae</taxon>
        <taxon>Oryzeae</taxon>
        <taxon>Oryzinae</taxon>
        <taxon>Oryza</taxon>
    </lineage>
</organism>
<keyword evidence="3" id="KW-1185">Reference proteome</keyword>